<dbReference type="Pfam" id="PF11951">
    <property type="entry name" value="Fungal_trans_2"/>
    <property type="match status" value="1"/>
</dbReference>
<gene>
    <name evidence="3" type="ORF">BHE90_002551</name>
</gene>
<evidence type="ECO:0000256" key="1">
    <source>
        <dbReference type="ARBA" id="ARBA00004123"/>
    </source>
</evidence>
<evidence type="ECO:0008006" key="5">
    <source>
        <dbReference type="Google" id="ProtNLM"/>
    </source>
</evidence>
<proteinExistence type="predicted"/>
<accession>A0A430M4J9</accession>
<dbReference type="InterPro" id="IPR021858">
    <property type="entry name" value="Fun_TF"/>
</dbReference>
<comment type="caution">
    <text evidence="3">The sequence shown here is derived from an EMBL/GenBank/DDBJ whole genome shotgun (WGS) entry which is preliminary data.</text>
</comment>
<comment type="subcellular location">
    <subcellularLocation>
        <location evidence="1">Nucleus</location>
    </subcellularLocation>
</comment>
<keyword evidence="4" id="KW-1185">Reference proteome</keyword>
<dbReference type="GO" id="GO:0005634">
    <property type="term" value="C:nucleus"/>
    <property type="evidence" value="ECO:0007669"/>
    <property type="project" value="UniProtKB-SubCell"/>
</dbReference>
<name>A0A430M4J9_9HYPO</name>
<evidence type="ECO:0000313" key="4">
    <source>
        <dbReference type="Proteomes" id="UP000287124"/>
    </source>
</evidence>
<dbReference type="PANTHER" id="PTHR37534">
    <property type="entry name" value="TRANSCRIPTIONAL ACTIVATOR PROTEIN UGA3"/>
    <property type="match status" value="1"/>
</dbReference>
<keyword evidence="2" id="KW-0539">Nucleus</keyword>
<dbReference type="EMBL" id="MIKF01000021">
    <property type="protein sequence ID" value="RTE82890.1"/>
    <property type="molecule type" value="Genomic_DNA"/>
</dbReference>
<dbReference type="GO" id="GO:0003700">
    <property type="term" value="F:DNA-binding transcription factor activity"/>
    <property type="evidence" value="ECO:0007669"/>
    <property type="project" value="TreeGrafter"/>
</dbReference>
<evidence type="ECO:0000256" key="2">
    <source>
        <dbReference type="ARBA" id="ARBA00023242"/>
    </source>
</evidence>
<dbReference type="Proteomes" id="UP000287124">
    <property type="component" value="Unassembled WGS sequence"/>
</dbReference>
<reference evidence="3 4" key="1">
    <citation type="submission" date="2017-06" db="EMBL/GenBank/DDBJ databases">
        <title>Comparative genomic analysis of Ambrosia Fusariam Clade fungi.</title>
        <authorList>
            <person name="Stajich J.E."/>
            <person name="Carrillo J."/>
            <person name="Kijimoto T."/>
            <person name="Eskalen A."/>
            <person name="O'Donnell K."/>
            <person name="Kasson M."/>
        </authorList>
    </citation>
    <scope>NUCLEOTIDE SEQUENCE [LARGE SCALE GENOMIC DNA]</scope>
    <source>
        <strain evidence="3 4">UCR1854</strain>
    </source>
</reference>
<protein>
    <recommendedName>
        <fullName evidence="5">Zn(2)-C6 fungal-type domain-containing protein</fullName>
    </recommendedName>
</protein>
<dbReference type="AlphaFoldDB" id="A0A430M4J9"/>
<sequence length="645" mass="72757">MSGLMRVILIPDSVKYGARTRRVSYAMGPIEILIGEARPICSACERLSLSCQYGIRLLWREEALSKGIAFGRSGLWSKNGELSSQRQHEDNFKHGWPLRPQNEPFDGLALPTHEWMFLNTTCQDFKRKLNSGGARNDSTLNEASDHAPFCPSPAFPAFATPYIQEGHCSEPEDSLAATPQILPRNSRDLDDVRDISMFNENDSDMWSLMPTNQAQIPRRRNPTLIWPIVRNPSPLTLGDNEIYLLDYFTYGVSPRCTTWPADNPFARTMLPICMSGPDKPLFNIVMAVASHQLSLLNDARFRKDIWVYRGKALRAFQTEMNRLQGRRESSVDWEQVISTLVMLTFFDISHDSASAWCVHLRCARNLSALLPIQTPLSTGQKELYRFFFAYFAQHEALSRTTSALSDPYDGQSMQCFPPELDIDMTIIDSLLGCSHELISLISSISDLTRRNQSQTYGSHDRVLEAADGVRQQHPATLKEPRNIIERRLHALIQHLPPDKLDVPGFATHGSSTMEELAYIAETRRLSALIYLYFRVDGLSPGHPPISRITGQILAIIPKISLRSHALLWTLFIVGTMGLGEGDGDSARKFILERLVSLQRTRELENVRITRAVVEAVWKIRDLRGPEYVGSWRDIVDAGGEGLSLC</sequence>
<evidence type="ECO:0000313" key="3">
    <source>
        <dbReference type="EMBL" id="RTE82890.1"/>
    </source>
</evidence>
<organism evidence="3 4">
    <name type="scientific">Fusarium euwallaceae</name>
    <dbReference type="NCBI Taxonomy" id="1147111"/>
    <lineage>
        <taxon>Eukaryota</taxon>
        <taxon>Fungi</taxon>
        <taxon>Dikarya</taxon>
        <taxon>Ascomycota</taxon>
        <taxon>Pezizomycotina</taxon>
        <taxon>Sordariomycetes</taxon>
        <taxon>Hypocreomycetidae</taxon>
        <taxon>Hypocreales</taxon>
        <taxon>Nectriaceae</taxon>
        <taxon>Fusarium</taxon>
        <taxon>Fusarium solani species complex</taxon>
    </lineage>
</organism>
<dbReference type="PANTHER" id="PTHR37534:SF49">
    <property type="entry name" value="LYSINE BIOSYNTHESIS REGULATORY PROTEIN LYS14"/>
    <property type="match status" value="1"/>
</dbReference>
<dbReference type="GO" id="GO:0000976">
    <property type="term" value="F:transcription cis-regulatory region binding"/>
    <property type="evidence" value="ECO:0007669"/>
    <property type="project" value="TreeGrafter"/>
</dbReference>
<dbReference type="GO" id="GO:0045944">
    <property type="term" value="P:positive regulation of transcription by RNA polymerase II"/>
    <property type="evidence" value="ECO:0007669"/>
    <property type="project" value="TreeGrafter"/>
</dbReference>